<accession>A0AC61D7B6</accession>
<evidence type="ECO:0000313" key="1">
    <source>
        <dbReference type="EMBL" id="PHV69481.1"/>
    </source>
</evidence>
<proteinExistence type="predicted"/>
<sequence length="286" mass="33230">MAQDYKCERKEEVAIYRIGMFSKMNHITIKALRHYDELGLLKPSYTDTFTGYRYYTSEQLPVLHQILALREMGFTLEEIKKVQEGASEKQLLLQKKSELLKKIAEETLKLCQVESYLSSEQVESSYHIIVKALPEVTVASMRCIMPNYGALFEIVPPMGEEMERLGCECTIPEYCFNIYHDGEYKEENVDVEICEAVTEMKEDSDKLKFKVIPKVEMAACVLHKGAYEGFPKAYNAVLRFVEENGYEIIDHPRESYIDGVWNKDSVDDWLTEIQFPIRKIKVERAE</sequence>
<evidence type="ECO:0000313" key="2">
    <source>
        <dbReference type="Proteomes" id="UP000224460"/>
    </source>
</evidence>
<keyword evidence="2" id="KW-1185">Reference proteome</keyword>
<dbReference type="Proteomes" id="UP000224460">
    <property type="component" value="Unassembled WGS sequence"/>
</dbReference>
<reference evidence="1" key="1">
    <citation type="submission" date="2017-10" db="EMBL/GenBank/DDBJ databases">
        <title>Genome sequence of cellulolytic Lachnospiraceae bacterium XHS1971 isolated from hotspring sediment.</title>
        <authorList>
            <person name="Vasudevan G."/>
            <person name="Joshi A.J."/>
            <person name="Hivarkar S."/>
            <person name="Lanjekar V.B."/>
            <person name="Dhakephalkar P.K."/>
            <person name="Dagar S."/>
        </authorList>
    </citation>
    <scope>NUCLEOTIDE SEQUENCE</scope>
    <source>
        <strain evidence="1">XHS1971</strain>
    </source>
</reference>
<organism evidence="1 2">
    <name type="scientific">Sporanaerobium hydrogeniformans</name>
    <dbReference type="NCBI Taxonomy" id="3072179"/>
    <lineage>
        <taxon>Bacteria</taxon>
        <taxon>Bacillati</taxon>
        <taxon>Bacillota</taxon>
        <taxon>Clostridia</taxon>
        <taxon>Lachnospirales</taxon>
        <taxon>Lachnospiraceae</taxon>
        <taxon>Sporanaerobium</taxon>
    </lineage>
</organism>
<protein>
    <submittedName>
        <fullName evidence="1">MerR family transcriptional regulator</fullName>
    </submittedName>
</protein>
<dbReference type="EMBL" id="PEDL01000027">
    <property type="protein sequence ID" value="PHV69481.1"/>
    <property type="molecule type" value="Genomic_DNA"/>
</dbReference>
<comment type="caution">
    <text evidence="1">The sequence shown here is derived from an EMBL/GenBank/DDBJ whole genome shotgun (WGS) entry which is preliminary data.</text>
</comment>
<name>A0AC61D7B6_9FIRM</name>
<gene>
    <name evidence="1" type="ORF">CS063_15570</name>
</gene>